<dbReference type="OrthoDB" id="430332at2759"/>
<dbReference type="AlphaFoldDB" id="A0A8S1RG18"/>
<accession>A0A8S1RG18</accession>
<dbReference type="GO" id="GO:0055088">
    <property type="term" value="P:lipid homeostasis"/>
    <property type="evidence" value="ECO:0007669"/>
    <property type="project" value="TreeGrafter"/>
</dbReference>
<keyword evidence="4" id="KW-1185">Reference proteome</keyword>
<dbReference type="EMBL" id="CAJJDN010000169">
    <property type="protein sequence ID" value="CAD8126657.1"/>
    <property type="molecule type" value="Genomic_DNA"/>
</dbReference>
<evidence type="ECO:0000256" key="1">
    <source>
        <dbReference type="ARBA" id="ARBA00038097"/>
    </source>
</evidence>
<gene>
    <name evidence="3" type="ORF">PSON_ATCC_30995.1.T1690054</name>
</gene>
<reference evidence="3" key="1">
    <citation type="submission" date="2021-01" db="EMBL/GenBank/DDBJ databases">
        <authorList>
            <consortium name="Genoscope - CEA"/>
            <person name="William W."/>
        </authorList>
    </citation>
    <scope>NUCLEOTIDE SEQUENCE</scope>
</reference>
<sequence length="503" mass="59865">MFCCIKRESLEESKKHKRLNKEIQVLQYYGLKIGINYCLFDFNVEYLGKTYLIHTFSGGHNNKEILILLHGYGGSNLHYSKIYGEIIKKFKVYSIDLPGMGYSSKQDIKIDFFEEAMEFFIGTISKLIMELYPQQKVTLIGHSFGGFVAAHLLVRFPNLLKRLILLSPAGSTQYTYQQIIQMQDFSQFPFWKRLIIKHVQVKWQGVFAIPQYLNNSFIGRQLIKYYLKNRMHLQGDEYTLWKSYIDEMLELPEGSEKSICLFFHFPAFAKNLNSIETILSQNHYQISNIPISFYYGYYDWMDNQGAINLTIYQNIKIKIINDAGHQLNFENPQGLKYRILMNLFKKNLKQSNTKKKRFYRNLLSIYSALAYYFIRKFHISCHSYKQAILPQIKVDQSNESIKYLKFEPYMIQGLIQKSNQYEYDPDYKYIQLDEKKKGYSQIHKLKQKLIWSNYQNHSILQNLIQIIKNRRFYQISYKQISKEQLFFILLLNLLSIIKITILF</sequence>
<dbReference type="GO" id="GO:0052689">
    <property type="term" value="F:carboxylic ester hydrolase activity"/>
    <property type="evidence" value="ECO:0007669"/>
    <property type="project" value="TreeGrafter"/>
</dbReference>
<feature type="domain" description="AB hydrolase-1" evidence="2">
    <location>
        <begin position="65"/>
        <end position="332"/>
    </location>
</feature>
<evidence type="ECO:0000259" key="2">
    <source>
        <dbReference type="Pfam" id="PF00561"/>
    </source>
</evidence>
<dbReference type="Pfam" id="PF00561">
    <property type="entry name" value="Abhydrolase_1"/>
    <property type="match status" value="1"/>
</dbReference>
<comment type="caution">
    <text evidence="3">The sequence shown here is derived from an EMBL/GenBank/DDBJ whole genome shotgun (WGS) entry which is preliminary data.</text>
</comment>
<evidence type="ECO:0000313" key="4">
    <source>
        <dbReference type="Proteomes" id="UP000692954"/>
    </source>
</evidence>
<protein>
    <recommendedName>
        <fullName evidence="2">AB hydrolase-1 domain-containing protein</fullName>
    </recommendedName>
</protein>
<dbReference type="InterPro" id="IPR000073">
    <property type="entry name" value="AB_hydrolase_1"/>
</dbReference>
<proteinExistence type="inferred from homology"/>
<dbReference type="PANTHER" id="PTHR42886:SF29">
    <property type="entry name" value="PUMMELIG, ISOFORM A"/>
    <property type="match status" value="1"/>
</dbReference>
<dbReference type="Proteomes" id="UP000692954">
    <property type="component" value="Unassembled WGS sequence"/>
</dbReference>
<dbReference type="PANTHER" id="PTHR42886">
    <property type="entry name" value="RE40534P-RELATED"/>
    <property type="match status" value="1"/>
</dbReference>
<dbReference type="GO" id="GO:0042171">
    <property type="term" value="F:lysophosphatidic acid acyltransferase activity"/>
    <property type="evidence" value="ECO:0007669"/>
    <property type="project" value="TreeGrafter"/>
</dbReference>
<name>A0A8S1RG18_9CILI</name>
<comment type="similarity">
    <text evidence="1">Belongs to the peptidase S33 family. ABHD4/ABHD5 subfamily.</text>
</comment>
<evidence type="ECO:0000313" key="3">
    <source>
        <dbReference type="EMBL" id="CAD8126657.1"/>
    </source>
</evidence>
<dbReference type="GO" id="GO:0006654">
    <property type="term" value="P:phosphatidic acid biosynthetic process"/>
    <property type="evidence" value="ECO:0007669"/>
    <property type="project" value="TreeGrafter"/>
</dbReference>
<organism evidence="3 4">
    <name type="scientific">Paramecium sonneborni</name>
    <dbReference type="NCBI Taxonomy" id="65129"/>
    <lineage>
        <taxon>Eukaryota</taxon>
        <taxon>Sar</taxon>
        <taxon>Alveolata</taxon>
        <taxon>Ciliophora</taxon>
        <taxon>Intramacronucleata</taxon>
        <taxon>Oligohymenophorea</taxon>
        <taxon>Peniculida</taxon>
        <taxon>Parameciidae</taxon>
        <taxon>Paramecium</taxon>
    </lineage>
</organism>